<dbReference type="InterPro" id="IPR010260">
    <property type="entry name" value="AlpA"/>
</dbReference>
<dbReference type="Proteomes" id="UP000217994">
    <property type="component" value="Unassembled WGS sequence"/>
</dbReference>
<dbReference type="Pfam" id="PF05930">
    <property type="entry name" value="Phage_AlpA"/>
    <property type="match status" value="1"/>
</dbReference>
<accession>A0A2A4FH04</accession>
<evidence type="ECO:0000256" key="1">
    <source>
        <dbReference type="SAM" id="MobiDB-lite"/>
    </source>
</evidence>
<sequence>MSSNKASAHLNSANLPSPETLPADGFTRWNSLRSFVPFSRETVRKREKEGRFPRRQQLGSERCAAWPNREIHRWLADPANYRAEG</sequence>
<dbReference type="Gene3D" id="1.10.238.160">
    <property type="match status" value="1"/>
</dbReference>
<evidence type="ECO:0000313" key="3">
    <source>
        <dbReference type="Proteomes" id="UP000217994"/>
    </source>
</evidence>
<evidence type="ECO:0000313" key="2">
    <source>
        <dbReference type="EMBL" id="PCE31972.1"/>
    </source>
</evidence>
<proteinExistence type="predicted"/>
<gene>
    <name evidence="2" type="ORF">BZL54_12785</name>
</gene>
<dbReference type="GeneID" id="69004683"/>
<feature type="region of interest" description="Disordered" evidence="1">
    <location>
        <begin position="1"/>
        <end position="23"/>
    </location>
</feature>
<protein>
    <submittedName>
        <fullName evidence="2">Transcriptional regulator</fullName>
    </submittedName>
</protein>
<name>A0A2A4FH04_9BURK</name>
<dbReference type="AlphaFoldDB" id="A0A2A4FH04"/>
<comment type="caution">
    <text evidence="2">The sequence shown here is derived from an EMBL/GenBank/DDBJ whole genome shotgun (WGS) entry which is preliminary data.</text>
</comment>
<dbReference type="RefSeq" id="WP_084904810.1">
    <property type="nucleotide sequence ID" value="NZ_CP020737.1"/>
</dbReference>
<organism evidence="2 3">
    <name type="scientific">Burkholderia ubonensis subsp. mesacidophila</name>
    <dbReference type="NCBI Taxonomy" id="265293"/>
    <lineage>
        <taxon>Bacteria</taxon>
        <taxon>Pseudomonadati</taxon>
        <taxon>Pseudomonadota</taxon>
        <taxon>Betaproteobacteria</taxon>
        <taxon>Burkholderiales</taxon>
        <taxon>Burkholderiaceae</taxon>
        <taxon>Burkholderia</taxon>
        <taxon>Burkholderia cepacia complex</taxon>
    </lineage>
</organism>
<reference evidence="2 3" key="1">
    <citation type="submission" date="2017-01" db="EMBL/GenBank/DDBJ databases">
        <title>Whole-Genome Shotgun Sequencing of Two beta-Proteobacterial Species in Search of the Bulgecin Biosynthetic Cluster.</title>
        <authorList>
            <person name="Horsman M.E."/>
            <person name="Marous D.R."/>
            <person name="Li R."/>
            <person name="Oliver R.A."/>
            <person name="Byun B."/>
            <person name="Emrich S.J."/>
            <person name="Boggess B."/>
            <person name="Townsend C.A."/>
            <person name="Mobashery S."/>
        </authorList>
    </citation>
    <scope>NUCLEOTIDE SEQUENCE [LARGE SCALE GENOMIC DNA]</scope>
    <source>
        <strain evidence="2 3">ATCC 31433</strain>
    </source>
</reference>
<feature type="compositionally biased region" description="Polar residues" evidence="1">
    <location>
        <begin position="1"/>
        <end position="17"/>
    </location>
</feature>
<dbReference type="EMBL" id="MTZU01000032">
    <property type="protein sequence ID" value="PCE31972.1"/>
    <property type="molecule type" value="Genomic_DNA"/>
</dbReference>